<dbReference type="EMBL" id="MFTO01000004">
    <property type="protein sequence ID" value="OGI64288.1"/>
    <property type="molecule type" value="Genomic_DNA"/>
</dbReference>
<reference evidence="3 4" key="1">
    <citation type="journal article" date="2016" name="Nat. Commun.">
        <title>Thousands of microbial genomes shed light on interconnected biogeochemical processes in an aquifer system.</title>
        <authorList>
            <person name="Anantharaman K."/>
            <person name="Brown C.T."/>
            <person name="Hug L.A."/>
            <person name="Sharon I."/>
            <person name="Castelle C.J."/>
            <person name="Probst A.J."/>
            <person name="Thomas B.C."/>
            <person name="Singh A."/>
            <person name="Wilkins M.J."/>
            <person name="Karaoz U."/>
            <person name="Brodie E.L."/>
            <person name="Williams K.H."/>
            <person name="Hubbard S.S."/>
            <person name="Banfield J.F."/>
        </authorList>
    </citation>
    <scope>NUCLEOTIDE SEQUENCE [LARGE SCALE GENOMIC DNA]</scope>
</reference>
<keyword evidence="1" id="KW-0812">Transmembrane</keyword>
<feature type="transmembrane region" description="Helical" evidence="1">
    <location>
        <begin position="140"/>
        <end position="160"/>
    </location>
</feature>
<sequence length="362" mass="41804">METQQNLQTNVPKLNLSFFFLSLGVIITLITSVVSFLNLFFATLDKKFPDVLNATYQYGYSTYDFESMRMALATLIIFFPVFLVISYFWKKHMEQGLGHIDEIIRKWLIYIVLFLSSLVIVIDLVTLVKYFVAGEITNRFIFKVLATLVVAIFVGVYYMFELKGRKKIFGFSVPLWGAIKSSILVALVISFAFCVMGSPFKQRSLRLDERRVQDLQNIQWQVISFYQQKEKLPENLNELKNPISGSYIPVEPEFEKGKVYEYKVINAKKLTFELCADFALPMPKGWQEYNYGKGGIMPMMGYSERDMVVSYPYPWPGPGGVNESWDHEAGRTCFERTIDPELYPPYPDPITDTISIENPAKY</sequence>
<evidence type="ECO:0000313" key="3">
    <source>
        <dbReference type="EMBL" id="OGI64288.1"/>
    </source>
</evidence>
<feature type="transmembrane region" description="Helical" evidence="1">
    <location>
        <begin position="70"/>
        <end position="89"/>
    </location>
</feature>
<name>A0A1F6V3U4_9BACT</name>
<dbReference type="AlphaFoldDB" id="A0A1F6V3U4"/>
<proteinExistence type="predicted"/>
<gene>
    <name evidence="3" type="ORF">A2733_01865</name>
</gene>
<dbReference type="InterPro" id="IPR043728">
    <property type="entry name" value="DUF5671"/>
</dbReference>
<keyword evidence="1" id="KW-1133">Transmembrane helix</keyword>
<feature type="transmembrane region" description="Helical" evidence="1">
    <location>
        <begin position="109"/>
        <end position="128"/>
    </location>
</feature>
<feature type="domain" description="DUF5671" evidence="2">
    <location>
        <begin position="19"/>
        <end position="153"/>
    </location>
</feature>
<evidence type="ECO:0000259" key="2">
    <source>
        <dbReference type="Pfam" id="PF18920"/>
    </source>
</evidence>
<keyword evidence="1" id="KW-0472">Membrane</keyword>
<feature type="transmembrane region" description="Helical" evidence="1">
    <location>
        <begin position="16"/>
        <end position="41"/>
    </location>
</feature>
<feature type="transmembrane region" description="Helical" evidence="1">
    <location>
        <begin position="175"/>
        <end position="196"/>
    </location>
</feature>
<comment type="caution">
    <text evidence="3">The sequence shown here is derived from an EMBL/GenBank/DDBJ whole genome shotgun (WGS) entry which is preliminary data.</text>
</comment>
<dbReference type="Proteomes" id="UP000178985">
    <property type="component" value="Unassembled WGS sequence"/>
</dbReference>
<evidence type="ECO:0000313" key="4">
    <source>
        <dbReference type="Proteomes" id="UP000178985"/>
    </source>
</evidence>
<evidence type="ECO:0000256" key="1">
    <source>
        <dbReference type="SAM" id="Phobius"/>
    </source>
</evidence>
<organism evidence="3 4">
    <name type="scientific">Candidatus Nomurabacteria bacterium RIFCSPHIGHO2_01_FULL_40_20</name>
    <dbReference type="NCBI Taxonomy" id="1801738"/>
    <lineage>
        <taxon>Bacteria</taxon>
        <taxon>Candidatus Nomuraibacteriota</taxon>
    </lineage>
</organism>
<protein>
    <recommendedName>
        <fullName evidence="2">DUF5671 domain-containing protein</fullName>
    </recommendedName>
</protein>
<dbReference type="Pfam" id="PF18920">
    <property type="entry name" value="DUF5671"/>
    <property type="match status" value="1"/>
</dbReference>
<accession>A0A1F6V3U4</accession>